<evidence type="ECO:0000256" key="13">
    <source>
        <dbReference type="ARBA" id="ARBA00022832"/>
    </source>
</evidence>
<dbReference type="GO" id="GO:0005886">
    <property type="term" value="C:plasma membrane"/>
    <property type="evidence" value="ECO:0007669"/>
    <property type="project" value="UniProtKB-SubCell"/>
</dbReference>
<evidence type="ECO:0000256" key="18">
    <source>
        <dbReference type="ARBA" id="ARBA00031195"/>
    </source>
</evidence>
<evidence type="ECO:0000256" key="1">
    <source>
        <dbReference type="ARBA" id="ARBA00004126"/>
    </source>
</evidence>
<dbReference type="EC" id="3.1.2.22" evidence="7"/>
<keyword evidence="14" id="KW-0007">Acetylation</keyword>
<evidence type="ECO:0000259" key="25">
    <source>
        <dbReference type="Pfam" id="PF02230"/>
    </source>
</evidence>
<dbReference type="EMBL" id="LZPO01064976">
    <property type="protein sequence ID" value="OBS71133.1"/>
    <property type="molecule type" value="Genomic_DNA"/>
</dbReference>
<reference evidence="26 27" key="1">
    <citation type="submission" date="2016-06" db="EMBL/GenBank/DDBJ databases">
        <title>The Draft Genome Sequence and Annotation of the Desert Woodrat Neotoma lepida.</title>
        <authorList>
            <person name="Campbell M."/>
            <person name="Oakeson K.F."/>
            <person name="Yandell M."/>
            <person name="Halpert J.R."/>
            <person name="Dearing D."/>
        </authorList>
    </citation>
    <scope>NUCLEOTIDE SEQUENCE [LARGE SCALE GENOMIC DNA]</scope>
    <source>
        <strain evidence="26">417</strain>
        <tissue evidence="26">Liver</tissue>
    </source>
</reference>
<comment type="catalytic activity">
    <reaction evidence="24">
        <text>1-hexadecanoyl-sn-glycero-3-phosphocholine + H2O = sn-glycerol 3-phosphocholine + hexadecanoate + H(+)</text>
        <dbReference type="Rhea" id="RHEA:40435"/>
        <dbReference type="ChEBI" id="CHEBI:7896"/>
        <dbReference type="ChEBI" id="CHEBI:15377"/>
        <dbReference type="ChEBI" id="CHEBI:15378"/>
        <dbReference type="ChEBI" id="CHEBI:16870"/>
        <dbReference type="ChEBI" id="CHEBI:72998"/>
    </reaction>
    <physiologicalReaction direction="left-to-right" evidence="24">
        <dbReference type="Rhea" id="RHEA:40436"/>
    </physiologicalReaction>
</comment>
<dbReference type="GO" id="GO:0008474">
    <property type="term" value="F:palmitoyl-(protein) hydrolase activity"/>
    <property type="evidence" value="ECO:0007669"/>
    <property type="project" value="UniProtKB-EC"/>
</dbReference>
<dbReference type="GO" id="GO:0006631">
    <property type="term" value="P:fatty acid metabolic process"/>
    <property type="evidence" value="ECO:0007669"/>
    <property type="project" value="UniProtKB-KW"/>
</dbReference>
<dbReference type="OrthoDB" id="2418081at2759"/>
<comment type="catalytic activity">
    <reaction evidence="23">
        <text>a 1-(9Z-octadecenoyl)-2-acyl-sn-glycero-3-phosphocholine + H2O = a 2-acyl-sn-glycero-3-phosphocholine + (9Z)-octadecenoate + H(+)</text>
        <dbReference type="Rhea" id="RHEA:41720"/>
        <dbReference type="ChEBI" id="CHEBI:15377"/>
        <dbReference type="ChEBI" id="CHEBI:15378"/>
        <dbReference type="ChEBI" id="CHEBI:30823"/>
        <dbReference type="ChEBI" id="CHEBI:57875"/>
        <dbReference type="ChEBI" id="CHEBI:78421"/>
    </reaction>
    <physiologicalReaction direction="left-to-right" evidence="23">
        <dbReference type="Rhea" id="RHEA:41721"/>
    </physiologicalReaction>
</comment>
<keyword evidence="10" id="KW-0963">Cytoplasm</keyword>
<dbReference type="Pfam" id="PF02230">
    <property type="entry name" value="Abhydrolase_2"/>
    <property type="match status" value="1"/>
</dbReference>
<dbReference type="Proteomes" id="UP000092124">
    <property type="component" value="Unassembled WGS sequence"/>
</dbReference>
<evidence type="ECO:0000256" key="3">
    <source>
        <dbReference type="ARBA" id="ARBA00004240"/>
    </source>
</evidence>
<comment type="subcellular location">
    <subcellularLocation>
        <location evidence="2">Cell membrane</location>
    </subcellularLocation>
    <subcellularLocation>
        <location evidence="4">Cytoplasm</location>
    </subcellularLocation>
    <subcellularLocation>
        <location evidence="3">Endoplasmic reticulum</location>
    </subcellularLocation>
    <subcellularLocation>
        <location evidence="1">Nucleus membrane</location>
    </subcellularLocation>
</comment>
<evidence type="ECO:0000256" key="14">
    <source>
        <dbReference type="ARBA" id="ARBA00022990"/>
    </source>
</evidence>
<keyword evidence="12" id="KW-0256">Endoplasmic reticulum</keyword>
<keyword evidence="9" id="KW-1003">Cell membrane</keyword>
<evidence type="ECO:0000256" key="22">
    <source>
        <dbReference type="ARBA" id="ARBA00047337"/>
    </source>
</evidence>
<dbReference type="GO" id="GO:0052689">
    <property type="term" value="F:carboxylic ester hydrolase activity"/>
    <property type="evidence" value="ECO:0007669"/>
    <property type="project" value="TreeGrafter"/>
</dbReference>
<dbReference type="InterPro" id="IPR029058">
    <property type="entry name" value="AB_hydrolase_fold"/>
</dbReference>
<dbReference type="PANTHER" id="PTHR10655:SF22">
    <property type="entry name" value="ACYL-PROTEIN THIOESTERASE 1"/>
    <property type="match status" value="1"/>
</dbReference>
<evidence type="ECO:0000256" key="4">
    <source>
        <dbReference type="ARBA" id="ARBA00004496"/>
    </source>
</evidence>
<evidence type="ECO:0000256" key="17">
    <source>
        <dbReference type="ARBA" id="ARBA00023242"/>
    </source>
</evidence>
<evidence type="ECO:0000256" key="12">
    <source>
        <dbReference type="ARBA" id="ARBA00022824"/>
    </source>
</evidence>
<dbReference type="GO" id="GO:0031965">
    <property type="term" value="C:nuclear membrane"/>
    <property type="evidence" value="ECO:0007669"/>
    <property type="project" value="UniProtKB-SubCell"/>
</dbReference>
<keyword evidence="27" id="KW-1185">Reference proteome</keyword>
<organism evidence="26 27">
    <name type="scientific">Neotoma lepida</name>
    <name type="common">Desert woodrat</name>
    <dbReference type="NCBI Taxonomy" id="56216"/>
    <lineage>
        <taxon>Eukaryota</taxon>
        <taxon>Metazoa</taxon>
        <taxon>Chordata</taxon>
        <taxon>Craniata</taxon>
        <taxon>Vertebrata</taxon>
        <taxon>Euteleostomi</taxon>
        <taxon>Mammalia</taxon>
        <taxon>Eutheria</taxon>
        <taxon>Euarchontoglires</taxon>
        <taxon>Glires</taxon>
        <taxon>Rodentia</taxon>
        <taxon>Myomorpha</taxon>
        <taxon>Muroidea</taxon>
        <taxon>Cricetidae</taxon>
        <taxon>Neotominae</taxon>
        <taxon>Neotoma</taxon>
    </lineage>
</organism>
<evidence type="ECO:0000256" key="21">
    <source>
        <dbReference type="ARBA" id="ARBA00045255"/>
    </source>
</evidence>
<dbReference type="InterPro" id="IPR050565">
    <property type="entry name" value="LYPA1-2/EST-like"/>
</dbReference>
<dbReference type="GO" id="GO:0005783">
    <property type="term" value="C:endoplasmic reticulum"/>
    <property type="evidence" value="ECO:0007669"/>
    <property type="project" value="UniProtKB-SubCell"/>
</dbReference>
<evidence type="ECO:0000256" key="7">
    <source>
        <dbReference type="ARBA" id="ARBA00012423"/>
    </source>
</evidence>
<evidence type="ECO:0000313" key="26">
    <source>
        <dbReference type="EMBL" id="OBS71133.1"/>
    </source>
</evidence>
<dbReference type="PANTHER" id="PTHR10655">
    <property type="entry name" value="LYSOPHOSPHOLIPASE-RELATED"/>
    <property type="match status" value="1"/>
</dbReference>
<dbReference type="STRING" id="56216.A0A1A6GXS2"/>
<evidence type="ECO:0000256" key="23">
    <source>
        <dbReference type="ARBA" id="ARBA00048000"/>
    </source>
</evidence>
<sequence>MQNNLSTQLPTVGPTWKATTAVIFLHGSGDTGHSGAKAFAGVKSSHMKYVCPHVPIMPIALKMNMAMPPWYHNQSSHHTTKCSITVLSADFNFGIHFLRVLSTSLIVTFLFPCSMDIGKISHDESMMHSYCQREMMDVKQFIDKLLPPID</sequence>
<evidence type="ECO:0000256" key="19">
    <source>
        <dbReference type="ARBA" id="ARBA00042319"/>
    </source>
</evidence>
<evidence type="ECO:0000256" key="15">
    <source>
        <dbReference type="ARBA" id="ARBA00023098"/>
    </source>
</evidence>
<dbReference type="InterPro" id="IPR003140">
    <property type="entry name" value="PLipase/COase/thioEstase"/>
</dbReference>
<evidence type="ECO:0000256" key="9">
    <source>
        <dbReference type="ARBA" id="ARBA00022475"/>
    </source>
</evidence>
<comment type="catalytic activity">
    <reaction evidence="22">
        <text>S-hexadecanoyl-L-cysteinyl-[protein] + H2O = L-cysteinyl-[protein] + hexadecanoate + H(+)</text>
        <dbReference type="Rhea" id="RHEA:19233"/>
        <dbReference type="Rhea" id="RHEA-COMP:10131"/>
        <dbReference type="Rhea" id="RHEA-COMP:11032"/>
        <dbReference type="ChEBI" id="CHEBI:7896"/>
        <dbReference type="ChEBI" id="CHEBI:15377"/>
        <dbReference type="ChEBI" id="CHEBI:15378"/>
        <dbReference type="ChEBI" id="CHEBI:29950"/>
        <dbReference type="ChEBI" id="CHEBI:74151"/>
        <dbReference type="EC" id="3.1.2.22"/>
    </reaction>
</comment>
<evidence type="ECO:0000256" key="20">
    <source>
        <dbReference type="ARBA" id="ARBA00042324"/>
    </source>
</evidence>
<keyword evidence="17" id="KW-0539">Nucleus</keyword>
<feature type="domain" description="Phospholipase/carboxylesterase/thioesterase" evidence="25">
    <location>
        <begin position="14"/>
        <end position="75"/>
    </location>
</feature>
<comment type="subunit">
    <text evidence="6">Homodimer.</text>
</comment>
<evidence type="ECO:0000256" key="5">
    <source>
        <dbReference type="ARBA" id="ARBA00006499"/>
    </source>
</evidence>
<keyword evidence="16" id="KW-0472">Membrane</keyword>
<evidence type="ECO:0000256" key="24">
    <source>
        <dbReference type="ARBA" id="ARBA00048656"/>
    </source>
</evidence>
<evidence type="ECO:0000256" key="2">
    <source>
        <dbReference type="ARBA" id="ARBA00004236"/>
    </source>
</evidence>
<proteinExistence type="inferred from homology"/>
<gene>
    <name evidence="26" type="ORF">A6R68_00326</name>
</gene>
<comment type="caution">
    <text evidence="26">The sequence shown here is derived from an EMBL/GenBank/DDBJ whole genome shotgun (WGS) entry which is preliminary data.</text>
</comment>
<evidence type="ECO:0000256" key="8">
    <source>
        <dbReference type="ARBA" id="ARBA00014923"/>
    </source>
</evidence>
<dbReference type="SUPFAM" id="SSF53474">
    <property type="entry name" value="alpha/beta-Hydrolases"/>
    <property type="match status" value="1"/>
</dbReference>
<comment type="function">
    <text evidence="21">Acts as an acyl-protein thioesterase. Hydrolyzes fatty acids from S-acylated cysteine residues in proteins such as trimeric G alpha proteins or HRAS. Acts as a palmitoyl thioesterase that catalyzes depalmitoylation of proteins, such as ADRB2, KCNMA1 and SQSTM1. Acts as a negative regulator of autophagy by mediating palmitoylation of SQSTM1, decreasing affinity between SQSTM1 and ATG8 proteins and recruitment of ubiquitinated cargo proteins to autophagosomes. Acts as a lysophospholipase and hydrolyzes lysophosphatidylcholine (lyso-PC). Also hydrolyzes lysophosphatidylethanolamine (lyso-PE), lysophosphatidylinositol (lyso-PI) and lysophosphatidylserine (lyso-PS). Has much higher thioesterase activity than lysophospholipase activity. Contributes to the production of lysophosphatidic acid (LPA) during blood coagulation by recognizing and cleaving plasma phospholipids to generate lysophospholipids which in turn act as substrates for ENPP2 to produce LPA.</text>
</comment>
<evidence type="ECO:0000256" key="10">
    <source>
        <dbReference type="ARBA" id="ARBA00022490"/>
    </source>
</evidence>
<evidence type="ECO:0000256" key="11">
    <source>
        <dbReference type="ARBA" id="ARBA00022801"/>
    </source>
</evidence>
<evidence type="ECO:0000256" key="16">
    <source>
        <dbReference type="ARBA" id="ARBA00023136"/>
    </source>
</evidence>
<dbReference type="AlphaFoldDB" id="A0A1A6GXS2"/>
<protein>
    <recommendedName>
        <fullName evidence="8">Acyl-protein thioesterase 1</fullName>
        <ecNumber evidence="7">3.1.2.22</ecNumber>
    </recommendedName>
    <alternativeName>
        <fullName evidence="20">Lysophospholipase 1</fullName>
    </alternativeName>
    <alternativeName>
        <fullName evidence="19">Lysophospholipase I</fullName>
    </alternativeName>
    <alternativeName>
        <fullName evidence="18">Palmitoyl-protein hydrolase</fullName>
    </alternativeName>
</protein>
<accession>A0A1A6GXS2</accession>
<evidence type="ECO:0000256" key="6">
    <source>
        <dbReference type="ARBA" id="ARBA00011738"/>
    </source>
</evidence>
<evidence type="ECO:0000313" key="27">
    <source>
        <dbReference type="Proteomes" id="UP000092124"/>
    </source>
</evidence>
<name>A0A1A6GXS2_NEOLE</name>
<keyword evidence="11" id="KW-0378">Hydrolase</keyword>
<dbReference type="Gene3D" id="3.40.50.1820">
    <property type="entry name" value="alpha/beta hydrolase"/>
    <property type="match status" value="1"/>
</dbReference>
<keyword evidence="15" id="KW-0443">Lipid metabolism</keyword>
<keyword evidence="13" id="KW-0276">Fatty acid metabolism</keyword>
<comment type="similarity">
    <text evidence="5">Belongs to the AB hydrolase superfamily. AB hydrolase 2 family.</text>
</comment>